<feature type="compositionally biased region" description="Polar residues" evidence="1">
    <location>
        <begin position="157"/>
        <end position="178"/>
    </location>
</feature>
<feature type="compositionally biased region" description="Low complexity" evidence="1">
    <location>
        <begin position="201"/>
        <end position="216"/>
    </location>
</feature>
<name>A0A9W6R4Z6_9PSEU</name>
<comment type="caution">
    <text evidence="2">The sequence shown here is derived from an EMBL/GenBank/DDBJ whole genome shotgun (WGS) entry which is preliminary data.</text>
</comment>
<proteinExistence type="predicted"/>
<dbReference type="EMBL" id="BSTI01000013">
    <property type="protein sequence ID" value="GLY68728.1"/>
    <property type="molecule type" value="Genomic_DNA"/>
</dbReference>
<gene>
    <name evidence="2" type="ORF">Atai01_53470</name>
</gene>
<sequence>MSRSNRKNHTAAATVPQDEPTAEDKVRAALAGKPGSTTAELAIAAGVGRSTAAKILARWDRDGAALRTAGDGPRKPDTWTLALPIDDATARDSNDTKPDTKGSPGSDEPSGHAPGTDETATTEESKSTGEAAEDGSYSAAGVTTAEEILAAEGPETISDTGNANDTADASAPSVNDNFATGADSGNGSGSPDAAATEPTDGGSEADASSTTAAAGAQFPDGTLMDKNRLPKGGLRALVEQYLTEHPGESFGPAKIGKDLGRSGGAVNNALEKLVADGYAIKTCEAPKRFAINPDKTDVPATTTDSTE</sequence>
<feature type="compositionally biased region" description="Basic and acidic residues" evidence="1">
    <location>
        <begin position="88"/>
        <end position="100"/>
    </location>
</feature>
<dbReference type="AlphaFoldDB" id="A0A9W6R4Z6"/>
<protein>
    <submittedName>
        <fullName evidence="2">Uncharacterized protein</fullName>
    </submittedName>
</protein>
<dbReference type="Proteomes" id="UP001165136">
    <property type="component" value="Unassembled WGS sequence"/>
</dbReference>
<accession>A0A9W6R4Z6</accession>
<evidence type="ECO:0000313" key="2">
    <source>
        <dbReference type="EMBL" id="GLY68728.1"/>
    </source>
</evidence>
<evidence type="ECO:0000313" key="3">
    <source>
        <dbReference type="Proteomes" id="UP001165136"/>
    </source>
</evidence>
<evidence type="ECO:0000256" key="1">
    <source>
        <dbReference type="SAM" id="MobiDB-lite"/>
    </source>
</evidence>
<keyword evidence="3" id="KW-1185">Reference proteome</keyword>
<feature type="region of interest" description="Disordered" evidence="1">
    <location>
        <begin position="66"/>
        <end position="228"/>
    </location>
</feature>
<feature type="region of interest" description="Disordered" evidence="1">
    <location>
        <begin position="1"/>
        <end position="24"/>
    </location>
</feature>
<organism evidence="2 3">
    <name type="scientific">Amycolatopsis taiwanensis</name>
    <dbReference type="NCBI Taxonomy" id="342230"/>
    <lineage>
        <taxon>Bacteria</taxon>
        <taxon>Bacillati</taxon>
        <taxon>Actinomycetota</taxon>
        <taxon>Actinomycetes</taxon>
        <taxon>Pseudonocardiales</taxon>
        <taxon>Pseudonocardiaceae</taxon>
        <taxon>Amycolatopsis</taxon>
    </lineage>
</organism>
<reference evidence="2" key="1">
    <citation type="submission" date="2023-03" db="EMBL/GenBank/DDBJ databases">
        <title>Amycolatopsis taiwanensis NBRC 103393.</title>
        <authorList>
            <person name="Ichikawa N."/>
            <person name="Sato H."/>
            <person name="Tonouchi N."/>
        </authorList>
    </citation>
    <scope>NUCLEOTIDE SEQUENCE</scope>
    <source>
        <strain evidence="2">NBRC 103393</strain>
    </source>
</reference>